<evidence type="ECO:0000256" key="5">
    <source>
        <dbReference type="ARBA" id="ARBA00022630"/>
    </source>
</evidence>
<evidence type="ECO:0000256" key="10">
    <source>
        <dbReference type="ARBA" id="ARBA00047554"/>
    </source>
</evidence>
<keyword evidence="7 11" id="KW-0560">Oxidoreductase</keyword>
<dbReference type="PANTHER" id="PTHR42923:SF3">
    <property type="entry name" value="PROTOPORPHYRINOGEN OXIDASE"/>
    <property type="match status" value="1"/>
</dbReference>
<dbReference type="InterPro" id="IPR036188">
    <property type="entry name" value="FAD/NAD-bd_sf"/>
</dbReference>
<evidence type="ECO:0000256" key="4">
    <source>
        <dbReference type="ARBA" id="ARBA00012867"/>
    </source>
</evidence>
<reference evidence="13" key="2">
    <citation type="submission" date="2025-09" db="UniProtKB">
        <authorList>
            <consortium name="Ensembl"/>
        </authorList>
    </citation>
    <scope>IDENTIFICATION</scope>
</reference>
<sequence length="601" mass="65480">MGTVEMNPIGAVMLSKKREIPSRDCTACPMQRTVVVAGGGISGLTACYHLAKDASVSKVILLEASNRLGGWMRTTRTDDGAIFEHGPRGIRPAGAVGKNTLCMVSGLGLEKKILPVLRSQPAAKNRYLYVNKALHKLPSSIGGVLRTIPPFTKPLFTCGLRDLVASRGTREDESIHEFVTRRFGKELADIVIDSLCRGVFAGDCRTLSLRSCFPFLYEAERRKRSVILGLATGGDRSPQPDSALIRKATEEKWSQWSLQGGLQTLSEALEDFIKEKGVEIHKDSPVTSLERTPDNRWKIMLPGGSIIADHLFGAVPAKVLSQLLPPSAGPMVSNLSQMSSATVAVVNLEYDGEALPVSGFGHLIPSFEDRALLGIVYDSLAFPQHNRSGSSSTRITVMIGGAWFESTFGDSVSSEKLLHLATEAAAVQLGLRGTPSRAIINLNKKALPASSSSIIYRSASLVHLMKGFLLMTVFIMPGNLYSASLVTRGKTRNRTGPQLVQKLNNVYTKANISIVLLHRDTTTIKYLFCRKKNALGQKIHPLERPSFLDKGESKNVHPPLIPIWIDKVYRGHKTCITASVFNQDLSESKIPFLVAENIGLT</sequence>
<feature type="domain" description="Amine oxidase" evidence="12">
    <location>
        <begin position="41"/>
        <end position="421"/>
    </location>
</feature>
<evidence type="ECO:0000256" key="9">
    <source>
        <dbReference type="ARBA" id="ARBA00023244"/>
    </source>
</evidence>
<proteinExistence type="inferred from homology"/>
<dbReference type="Ensembl" id="ENSLLET00000027116.1">
    <property type="protein sequence ID" value="ENSLLEP00000026117.1"/>
    <property type="gene ID" value="ENSLLEG00000016330.1"/>
</dbReference>
<dbReference type="SUPFAM" id="SSF54373">
    <property type="entry name" value="FAD-linked reductases, C-terminal domain"/>
    <property type="match status" value="1"/>
</dbReference>
<keyword evidence="6 11" id="KW-0274">FAD</keyword>
<evidence type="ECO:0000256" key="11">
    <source>
        <dbReference type="RuleBase" id="RU367069"/>
    </source>
</evidence>
<keyword evidence="8 11" id="KW-0350">Heme biosynthesis</keyword>
<dbReference type="AlphaFoldDB" id="A0A8C5PQ44"/>
<dbReference type="InterPro" id="IPR004572">
    <property type="entry name" value="Protoporphyrinogen_oxidase"/>
</dbReference>
<dbReference type="InterPro" id="IPR050464">
    <property type="entry name" value="Zeta_carotene_desat/Oxidored"/>
</dbReference>
<dbReference type="EC" id="1.3.3.4" evidence="4 11"/>
<evidence type="ECO:0000256" key="2">
    <source>
        <dbReference type="ARBA" id="ARBA00005073"/>
    </source>
</evidence>
<dbReference type="UniPathway" id="UPA00251">
    <property type="reaction ID" value="UER00324"/>
</dbReference>
<dbReference type="GeneTree" id="ENSGT00390000008744"/>
<evidence type="ECO:0000313" key="14">
    <source>
        <dbReference type="Proteomes" id="UP000694569"/>
    </source>
</evidence>
<evidence type="ECO:0000256" key="8">
    <source>
        <dbReference type="ARBA" id="ARBA00023133"/>
    </source>
</evidence>
<evidence type="ECO:0000256" key="3">
    <source>
        <dbReference type="ARBA" id="ARBA00010551"/>
    </source>
</evidence>
<dbReference type="GO" id="GO:0004729">
    <property type="term" value="F:oxygen-dependent protoporphyrinogen oxidase activity"/>
    <property type="evidence" value="ECO:0007669"/>
    <property type="project" value="UniProtKB-UniRule"/>
</dbReference>
<comment type="similarity">
    <text evidence="3 11">Belongs to the protoporphyrinogen/coproporphyrinogen oxidase family. Protoporphyrinogen oxidase subfamily.</text>
</comment>
<dbReference type="Proteomes" id="UP000694569">
    <property type="component" value="Unplaced"/>
</dbReference>
<dbReference type="SUPFAM" id="SSF51905">
    <property type="entry name" value="FAD/NAD(P)-binding domain"/>
    <property type="match status" value="1"/>
</dbReference>
<comment type="function">
    <text evidence="1 11">Catalyzes the 6-electron oxidation of protoporphyrinogen-IX to form protoporphyrin-IX.</text>
</comment>
<keyword evidence="5 11" id="KW-0285">Flavoprotein</keyword>
<evidence type="ECO:0000259" key="12">
    <source>
        <dbReference type="Pfam" id="PF01593"/>
    </source>
</evidence>
<dbReference type="GO" id="GO:0006782">
    <property type="term" value="P:protoporphyrinogen IX biosynthetic process"/>
    <property type="evidence" value="ECO:0007669"/>
    <property type="project" value="UniProtKB-UniRule"/>
</dbReference>
<dbReference type="OrthoDB" id="419752at2759"/>
<comment type="catalytic activity">
    <reaction evidence="10 11">
        <text>protoporphyrinogen IX + 3 O2 = protoporphyrin IX + 3 H2O2</text>
        <dbReference type="Rhea" id="RHEA:25576"/>
        <dbReference type="ChEBI" id="CHEBI:15379"/>
        <dbReference type="ChEBI" id="CHEBI:16240"/>
        <dbReference type="ChEBI" id="CHEBI:57306"/>
        <dbReference type="ChEBI" id="CHEBI:57307"/>
        <dbReference type="EC" id="1.3.3.4"/>
    </reaction>
</comment>
<evidence type="ECO:0000256" key="6">
    <source>
        <dbReference type="ARBA" id="ARBA00022827"/>
    </source>
</evidence>
<keyword evidence="9 11" id="KW-0627">Porphyrin biosynthesis</keyword>
<name>A0A8C5PQ44_9ANUR</name>
<dbReference type="InterPro" id="IPR002937">
    <property type="entry name" value="Amino_oxidase"/>
</dbReference>
<dbReference type="PANTHER" id="PTHR42923">
    <property type="entry name" value="PROTOPORPHYRINOGEN OXIDASE"/>
    <property type="match status" value="1"/>
</dbReference>
<evidence type="ECO:0000256" key="1">
    <source>
        <dbReference type="ARBA" id="ARBA00002600"/>
    </source>
</evidence>
<dbReference type="Pfam" id="PF01593">
    <property type="entry name" value="Amino_oxidase"/>
    <property type="match status" value="1"/>
</dbReference>
<comment type="pathway">
    <text evidence="2 11">Porphyrin-containing compound metabolism; protoporphyrin-IX biosynthesis; protoporphyrin-IX from protoporphyrinogen-IX: step 1/1.</text>
</comment>
<reference evidence="13" key="1">
    <citation type="submission" date="2025-08" db="UniProtKB">
        <authorList>
            <consortium name="Ensembl"/>
        </authorList>
    </citation>
    <scope>IDENTIFICATION</scope>
</reference>
<gene>
    <name evidence="13" type="primary">PPOX</name>
</gene>
<comment type="subcellular location">
    <subcellularLocation>
        <location evidence="11">Mitochondrion inner membrane</location>
    </subcellularLocation>
</comment>
<keyword evidence="14" id="KW-1185">Reference proteome</keyword>
<protein>
    <recommendedName>
        <fullName evidence="4 11">Protoporphyrinogen oxidase</fullName>
        <ecNumber evidence="4 11">1.3.3.4</ecNumber>
    </recommendedName>
</protein>
<dbReference type="GO" id="GO:0005743">
    <property type="term" value="C:mitochondrial inner membrane"/>
    <property type="evidence" value="ECO:0007669"/>
    <property type="project" value="UniProtKB-SubCell"/>
</dbReference>
<dbReference type="NCBIfam" id="TIGR00562">
    <property type="entry name" value="proto_IX_ox"/>
    <property type="match status" value="1"/>
</dbReference>
<dbReference type="Gene3D" id="3.50.50.60">
    <property type="entry name" value="FAD/NAD(P)-binding domain"/>
    <property type="match status" value="1"/>
</dbReference>
<comment type="cofactor">
    <cofactor evidence="11">
        <name>FAD</name>
        <dbReference type="ChEBI" id="CHEBI:57692"/>
    </cofactor>
    <text evidence="11">Binds 1 FAD per subunit.</text>
</comment>
<evidence type="ECO:0000256" key="7">
    <source>
        <dbReference type="ARBA" id="ARBA00023002"/>
    </source>
</evidence>
<evidence type="ECO:0000313" key="13">
    <source>
        <dbReference type="Ensembl" id="ENSLLEP00000026117.1"/>
    </source>
</evidence>
<organism evidence="13 14">
    <name type="scientific">Leptobrachium leishanense</name>
    <name type="common">Leishan spiny toad</name>
    <dbReference type="NCBI Taxonomy" id="445787"/>
    <lineage>
        <taxon>Eukaryota</taxon>
        <taxon>Metazoa</taxon>
        <taxon>Chordata</taxon>
        <taxon>Craniata</taxon>
        <taxon>Vertebrata</taxon>
        <taxon>Euteleostomi</taxon>
        <taxon>Amphibia</taxon>
        <taxon>Batrachia</taxon>
        <taxon>Anura</taxon>
        <taxon>Pelobatoidea</taxon>
        <taxon>Megophryidae</taxon>
        <taxon>Leptobrachium</taxon>
    </lineage>
</organism>
<accession>A0A8C5PQ44</accession>